<dbReference type="GeneID" id="73349206"/>
<keyword evidence="3" id="KW-1185">Reference proteome</keyword>
<sequence>MALAHAIHTQERGPNTQPPPRTQSVSGASSNTTKLGYQHTFSFFSGASQSDARDTASCRIDNQQPCGLKQCHPPQRAATNDDSSKPMASKTITSRQTPKKQ</sequence>
<feature type="compositionally biased region" description="Polar residues" evidence="1">
    <location>
        <begin position="90"/>
        <end position="101"/>
    </location>
</feature>
<evidence type="ECO:0000313" key="3">
    <source>
        <dbReference type="Proteomes" id="UP000830671"/>
    </source>
</evidence>
<reference evidence="2" key="1">
    <citation type="journal article" date="2021" name="Mol. Plant Microbe Interact.">
        <title>Complete Genome Sequence of the Plant-Pathogenic Fungus Colletotrichum lupini.</title>
        <authorList>
            <person name="Baroncelli R."/>
            <person name="Pensec F."/>
            <person name="Da Lio D."/>
            <person name="Boufleur T."/>
            <person name="Vicente I."/>
            <person name="Sarrocco S."/>
            <person name="Picot A."/>
            <person name="Baraldi E."/>
            <person name="Sukno S."/>
            <person name="Thon M."/>
            <person name="Le Floch G."/>
        </authorList>
    </citation>
    <scope>NUCLEOTIDE SEQUENCE</scope>
    <source>
        <strain evidence="2">IMI 504893</strain>
    </source>
</reference>
<gene>
    <name evidence="2" type="ORF">CLUP02_15272</name>
</gene>
<feature type="region of interest" description="Disordered" evidence="1">
    <location>
        <begin position="1"/>
        <end position="33"/>
    </location>
</feature>
<proteinExistence type="predicted"/>
<dbReference type="EMBL" id="CP019480">
    <property type="protein sequence ID" value="UQC89741.1"/>
    <property type="molecule type" value="Genomic_DNA"/>
</dbReference>
<accession>A0A9Q8T7Y8</accession>
<protein>
    <submittedName>
        <fullName evidence="2">Uncharacterized protein</fullName>
    </submittedName>
</protein>
<feature type="region of interest" description="Disordered" evidence="1">
    <location>
        <begin position="65"/>
        <end position="101"/>
    </location>
</feature>
<feature type="compositionally biased region" description="Polar residues" evidence="1">
    <location>
        <begin position="22"/>
        <end position="33"/>
    </location>
</feature>
<evidence type="ECO:0000313" key="2">
    <source>
        <dbReference type="EMBL" id="UQC89741.1"/>
    </source>
</evidence>
<organism evidence="2 3">
    <name type="scientific">Colletotrichum lupini</name>
    <dbReference type="NCBI Taxonomy" id="145971"/>
    <lineage>
        <taxon>Eukaryota</taxon>
        <taxon>Fungi</taxon>
        <taxon>Dikarya</taxon>
        <taxon>Ascomycota</taxon>
        <taxon>Pezizomycotina</taxon>
        <taxon>Sordariomycetes</taxon>
        <taxon>Hypocreomycetidae</taxon>
        <taxon>Glomerellales</taxon>
        <taxon>Glomerellaceae</taxon>
        <taxon>Colletotrichum</taxon>
        <taxon>Colletotrichum acutatum species complex</taxon>
    </lineage>
</organism>
<dbReference type="Proteomes" id="UP000830671">
    <property type="component" value="Chromosome 8"/>
</dbReference>
<dbReference type="RefSeq" id="XP_049151342.1">
    <property type="nucleotide sequence ID" value="XM_049294196.1"/>
</dbReference>
<evidence type="ECO:0000256" key="1">
    <source>
        <dbReference type="SAM" id="MobiDB-lite"/>
    </source>
</evidence>
<dbReference type="KEGG" id="clup:CLUP02_15272"/>
<dbReference type="AlphaFoldDB" id="A0A9Q8T7Y8"/>
<name>A0A9Q8T7Y8_9PEZI</name>